<keyword evidence="6" id="KW-1185">Reference proteome</keyword>
<evidence type="ECO:0000259" key="2">
    <source>
        <dbReference type="Pfam" id="PF05651"/>
    </source>
</evidence>
<gene>
    <name evidence="5" type="ORF">SAMN05421504_110109</name>
</gene>
<evidence type="ECO:0000313" key="5">
    <source>
        <dbReference type="EMBL" id="SDZ17364.1"/>
    </source>
</evidence>
<dbReference type="Pfam" id="PF13556">
    <property type="entry name" value="HTH_30"/>
    <property type="match status" value="1"/>
</dbReference>
<evidence type="ECO:0000259" key="3">
    <source>
        <dbReference type="Pfam" id="PF13556"/>
    </source>
</evidence>
<dbReference type="STRING" id="589385.SAMN05421504_110109"/>
<dbReference type="EMBL" id="FNON01000010">
    <property type="protein sequence ID" value="SDZ17364.1"/>
    <property type="molecule type" value="Genomic_DNA"/>
</dbReference>
<feature type="domain" description="CdaR GGDEF-like" evidence="4">
    <location>
        <begin position="148"/>
        <end position="256"/>
    </location>
</feature>
<feature type="domain" description="Putative sugar diacid recognition" evidence="2">
    <location>
        <begin position="3"/>
        <end position="135"/>
    </location>
</feature>
<protein>
    <submittedName>
        <fullName evidence="5">Carbohydrate diacid regulator</fullName>
    </submittedName>
</protein>
<dbReference type="InterPro" id="IPR025736">
    <property type="entry name" value="PucR_C-HTH_dom"/>
</dbReference>
<dbReference type="InterPro" id="IPR041522">
    <property type="entry name" value="CdaR_GGDEF"/>
</dbReference>
<dbReference type="PANTHER" id="PTHR33744:SF15">
    <property type="entry name" value="CARBOHYDRATE DIACID REGULATOR"/>
    <property type="match status" value="1"/>
</dbReference>
<dbReference type="Pfam" id="PF17853">
    <property type="entry name" value="GGDEF_2"/>
    <property type="match status" value="1"/>
</dbReference>
<dbReference type="AlphaFoldDB" id="A0A1H3QV06"/>
<dbReference type="Gene3D" id="1.10.10.2840">
    <property type="entry name" value="PucR C-terminal helix-turn-helix domain"/>
    <property type="match status" value="1"/>
</dbReference>
<proteinExistence type="inferred from homology"/>
<dbReference type="Proteomes" id="UP000199515">
    <property type="component" value="Unassembled WGS sequence"/>
</dbReference>
<sequence length="365" mass="38969">MQLTPELAQEIASDTTSIIGLNVLITDREAVVIGSGDLSRVGSVHEASVRVLETLEPATHTADQARLLRGVKPGITLPIVLDGTAVGTVGLTGTPRRVERFGQVVRRQTEILLRESVLVRSRLLRERALEDLLRDIAFFDAAIVEPAAIAGRAVELGLDIRLPRTAVVIEISGTPETSPIRTVREVFGDPQDAVAEMTASRFAVLHRGSAETPCARAVELLAERNGLRARAGFGLPATTVAGLHESYLDAVAAVRLGRTGRVSAIADLRVEQLLAAAPQLARQRFTATVLGALRSDPALRATVVAWCESGFNLVRAAGALHIHRNTLLNRLDKISKLTGRPVRTPAEGIALYLACVTSKLAGEVS</sequence>
<evidence type="ECO:0000313" key="6">
    <source>
        <dbReference type="Proteomes" id="UP000199515"/>
    </source>
</evidence>
<evidence type="ECO:0000256" key="1">
    <source>
        <dbReference type="ARBA" id="ARBA00006754"/>
    </source>
</evidence>
<dbReference type="InterPro" id="IPR008599">
    <property type="entry name" value="Diacid_rec"/>
</dbReference>
<accession>A0A1H3QV06</accession>
<dbReference type="RefSeq" id="WP_218134947.1">
    <property type="nucleotide sequence ID" value="NZ_FNON01000010.1"/>
</dbReference>
<dbReference type="PANTHER" id="PTHR33744">
    <property type="entry name" value="CARBOHYDRATE DIACID REGULATOR"/>
    <property type="match status" value="1"/>
</dbReference>
<reference evidence="5 6" key="1">
    <citation type="submission" date="2016-10" db="EMBL/GenBank/DDBJ databases">
        <authorList>
            <person name="de Groot N.N."/>
        </authorList>
    </citation>
    <scope>NUCLEOTIDE SEQUENCE [LARGE SCALE GENOMIC DNA]</scope>
    <source>
        <strain evidence="5 6">CPCC 202699</strain>
    </source>
</reference>
<dbReference type="InterPro" id="IPR042070">
    <property type="entry name" value="PucR_C-HTH_sf"/>
</dbReference>
<name>A0A1H3QV06_9PSEU</name>
<organism evidence="5 6">
    <name type="scientific">Amycolatopsis xylanica</name>
    <dbReference type="NCBI Taxonomy" id="589385"/>
    <lineage>
        <taxon>Bacteria</taxon>
        <taxon>Bacillati</taxon>
        <taxon>Actinomycetota</taxon>
        <taxon>Actinomycetes</taxon>
        <taxon>Pseudonocardiales</taxon>
        <taxon>Pseudonocardiaceae</taxon>
        <taxon>Amycolatopsis</taxon>
    </lineage>
</organism>
<evidence type="ECO:0000259" key="4">
    <source>
        <dbReference type="Pfam" id="PF17853"/>
    </source>
</evidence>
<dbReference type="InterPro" id="IPR051448">
    <property type="entry name" value="CdaR-like_regulators"/>
</dbReference>
<dbReference type="Pfam" id="PF05651">
    <property type="entry name" value="Diacid_rec"/>
    <property type="match status" value="1"/>
</dbReference>
<feature type="domain" description="PucR C-terminal helix-turn-helix" evidence="3">
    <location>
        <begin position="299"/>
        <end position="355"/>
    </location>
</feature>
<comment type="similarity">
    <text evidence="1">Belongs to the CdaR family.</text>
</comment>